<evidence type="ECO:0000256" key="2">
    <source>
        <dbReference type="ARBA" id="ARBA00022730"/>
    </source>
</evidence>
<dbReference type="AlphaFoldDB" id="A0A2K8NZ33"/>
<comment type="function">
    <text evidence="7">Binds to the 23S rRNA.</text>
</comment>
<dbReference type="InterPro" id="IPR036791">
    <property type="entry name" value="Ribosomal_bL9_C_sf"/>
</dbReference>
<keyword evidence="3 7" id="KW-0694">RNA-binding</keyword>
<dbReference type="GO" id="GO:0005840">
    <property type="term" value="C:ribosome"/>
    <property type="evidence" value="ECO:0007669"/>
    <property type="project" value="UniProtKB-KW"/>
</dbReference>
<dbReference type="GO" id="GO:0006412">
    <property type="term" value="P:translation"/>
    <property type="evidence" value="ECO:0007669"/>
    <property type="project" value="UniProtKB-UniRule"/>
</dbReference>
<feature type="domain" description="Large ribosomal subunit protein bL9 C-terminal" evidence="9">
    <location>
        <begin position="68"/>
        <end position="145"/>
    </location>
</feature>
<comment type="similarity">
    <text evidence="1 7">Belongs to the bacterial ribosomal protein bL9 family.</text>
</comment>
<evidence type="ECO:0000259" key="9">
    <source>
        <dbReference type="Pfam" id="PF03948"/>
    </source>
</evidence>
<dbReference type="GO" id="GO:0019843">
    <property type="term" value="F:rRNA binding"/>
    <property type="evidence" value="ECO:0007669"/>
    <property type="project" value="UniProtKB-UniRule"/>
</dbReference>
<dbReference type="SUPFAM" id="SSF55658">
    <property type="entry name" value="L9 N-domain-like"/>
    <property type="match status" value="1"/>
</dbReference>
<feature type="domain" description="Ribosomal protein L9" evidence="8">
    <location>
        <begin position="1"/>
        <end position="46"/>
    </location>
</feature>
<dbReference type="GO" id="GO:0003735">
    <property type="term" value="F:structural constituent of ribosome"/>
    <property type="evidence" value="ECO:0007669"/>
    <property type="project" value="InterPro"/>
</dbReference>
<keyword evidence="11" id="KW-1185">Reference proteome</keyword>
<dbReference type="PANTHER" id="PTHR21368">
    <property type="entry name" value="50S RIBOSOMAL PROTEIN L9"/>
    <property type="match status" value="1"/>
</dbReference>
<proteinExistence type="inferred from homology"/>
<dbReference type="InterPro" id="IPR020070">
    <property type="entry name" value="Ribosomal_bL9_N"/>
</dbReference>
<accession>A0A2K8NZ33</accession>
<evidence type="ECO:0000259" key="8">
    <source>
        <dbReference type="Pfam" id="PF01281"/>
    </source>
</evidence>
<evidence type="ECO:0000313" key="10">
    <source>
        <dbReference type="EMBL" id="ATZ19082.1"/>
    </source>
</evidence>
<keyword evidence="2 7" id="KW-0699">rRNA-binding</keyword>
<evidence type="ECO:0000313" key="11">
    <source>
        <dbReference type="Proteomes" id="UP000232230"/>
    </source>
</evidence>
<dbReference type="HAMAP" id="MF_00503">
    <property type="entry name" value="Ribosomal_bL9"/>
    <property type="match status" value="1"/>
</dbReference>
<dbReference type="Proteomes" id="UP000232230">
    <property type="component" value="Chromosome"/>
</dbReference>
<dbReference type="GO" id="GO:1990904">
    <property type="term" value="C:ribonucleoprotein complex"/>
    <property type="evidence" value="ECO:0007669"/>
    <property type="project" value="UniProtKB-KW"/>
</dbReference>
<name>A0A2K8NZ33_9MOLU</name>
<dbReference type="KEGG" id="esx:ESOMN_v1c07000"/>
<dbReference type="RefSeq" id="WP_024863595.1">
    <property type="nucleotide sequence ID" value="NZ_CP024965.1"/>
</dbReference>
<organism evidence="10 11">
    <name type="scientific">Williamsoniiplasma somnilux</name>
    <dbReference type="NCBI Taxonomy" id="215578"/>
    <lineage>
        <taxon>Bacteria</taxon>
        <taxon>Bacillati</taxon>
        <taxon>Mycoplasmatota</taxon>
        <taxon>Mollicutes</taxon>
        <taxon>Entomoplasmatales</taxon>
        <taxon>Williamsoniiplasma</taxon>
    </lineage>
</organism>
<evidence type="ECO:0000256" key="4">
    <source>
        <dbReference type="ARBA" id="ARBA00022980"/>
    </source>
</evidence>
<dbReference type="NCBIfam" id="TIGR00158">
    <property type="entry name" value="L9"/>
    <property type="match status" value="1"/>
</dbReference>
<dbReference type="InterPro" id="IPR020594">
    <property type="entry name" value="Ribosomal_bL9_bac/chp"/>
</dbReference>
<dbReference type="Pfam" id="PF01281">
    <property type="entry name" value="Ribosomal_L9_N"/>
    <property type="match status" value="1"/>
</dbReference>
<dbReference type="EMBL" id="CP024965">
    <property type="protein sequence ID" value="ATZ19082.1"/>
    <property type="molecule type" value="Genomic_DNA"/>
</dbReference>
<evidence type="ECO:0000256" key="5">
    <source>
        <dbReference type="ARBA" id="ARBA00023274"/>
    </source>
</evidence>
<evidence type="ECO:0000256" key="1">
    <source>
        <dbReference type="ARBA" id="ARBA00010605"/>
    </source>
</evidence>
<sequence length="147" mass="16318">MKVIFLEDVKGQGKKDEIKEVSDGYARNFLLPKGLVKPATVNSVKTLKNKIQTNQEETALLKGETHLLKAAIENITLGFKLQVSEGKAFGTITDAAIVEKMKAEHKIELDKRKIKAHKALNSLGVFYLDVKLDFGVESRLRVNIQAA</sequence>
<dbReference type="InterPro" id="IPR020069">
    <property type="entry name" value="Ribosomal_bL9_C"/>
</dbReference>
<dbReference type="InterPro" id="IPR009027">
    <property type="entry name" value="Ribosomal_bL9/RNase_H1_N"/>
</dbReference>
<reference evidence="10 11" key="1">
    <citation type="submission" date="2017-11" db="EMBL/GenBank/DDBJ databases">
        <title>Genome sequence of Entomoplasma somnilux PYAN-1 (ATCC 49194).</title>
        <authorList>
            <person name="Lo W.-S."/>
            <person name="Gasparich G.E."/>
            <person name="Kuo C.-H."/>
        </authorList>
    </citation>
    <scope>NUCLEOTIDE SEQUENCE [LARGE SCALE GENOMIC DNA]</scope>
    <source>
        <strain evidence="10 11">PYAN-1</strain>
    </source>
</reference>
<evidence type="ECO:0000256" key="7">
    <source>
        <dbReference type="HAMAP-Rule" id="MF_00503"/>
    </source>
</evidence>
<dbReference type="Pfam" id="PF03948">
    <property type="entry name" value="Ribosomal_L9_C"/>
    <property type="match status" value="1"/>
</dbReference>
<keyword evidence="5 7" id="KW-0687">Ribonucleoprotein</keyword>
<evidence type="ECO:0000256" key="3">
    <source>
        <dbReference type="ARBA" id="ARBA00022884"/>
    </source>
</evidence>
<dbReference type="Gene3D" id="3.10.430.100">
    <property type="entry name" value="Ribosomal protein L9, C-terminal domain"/>
    <property type="match status" value="1"/>
</dbReference>
<gene>
    <name evidence="7 10" type="primary">rplI</name>
    <name evidence="10" type="ORF">ESOMN_v1c07000</name>
</gene>
<dbReference type="InterPro" id="IPR036935">
    <property type="entry name" value="Ribosomal_bL9_N_sf"/>
</dbReference>
<dbReference type="Gene3D" id="3.40.5.10">
    <property type="entry name" value="Ribosomal protein L9, N-terminal domain"/>
    <property type="match status" value="1"/>
</dbReference>
<evidence type="ECO:0000256" key="6">
    <source>
        <dbReference type="ARBA" id="ARBA00035292"/>
    </source>
</evidence>
<protein>
    <recommendedName>
        <fullName evidence="6 7">Large ribosomal subunit protein bL9</fullName>
    </recommendedName>
</protein>
<keyword evidence="4 7" id="KW-0689">Ribosomal protein</keyword>
<dbReference type="InterPro" id="IPR000244">
    <property type="entry name" value="Ribosomal_bL9"/>
</dbReference>
<dbReference type="SUPFAM" id="SSF55653">
    <property type="entry name" value="Ribosomal protein L9 C-domain"/>
    <property type="match status" value="1"/>
</dbReference>